<keyword evidence="2" id="KW-0560">Oxidoreductase</keyword>
<evidence type="ECO:0000259" key="1">
    <source>
        <dbReference type="Pfam" id="PF02627"/>
    </source>
</evidence>
<evidence type="ECO:0000313" key="2">
    <source>
        <dbReference type="EMBL" id="NYJ35795.1"/>
    </source>
</evidence>
<proteinExistence type="predicted"/>
<keyword evidence="3" id="KW-1185">Reference proteome</keyword>
<dbReference type="InterPro" id="IPR004675">
    <property type="entry name" value="AhpD_core"/>
</dbReference>
<organism evidence="2 3">
    <name type="scientific">Nocardiopsis aegyptia</name>
    <dbReference type="NCBI Taxonomy" id="220378"/>
    <lineage>
        <taxon>Bacteria</taxon>
        <taxon>Bacillati</taxon>
        <taxon>Actinomycetota</taxon>
        <taxon>Actinomycetes</taxon>
        <taxon>Streptosporangiales</taxon>
        <taxon>Nocardiopsidaceae</taxon>
        <taxon>Nocardiopsis</taxon>
    </lineage>
</organism>
<dbReference type="InterPro" id="IPR003779">
    <property type="entry name" value="CMD-like"/>
</dbReference>
<sequence length="131" mass="14594">MTALSRGEVEADIKNTLGLVPHFFSAIPDELIGAEWELFKHLELGETLIPNKYKELMGVALHSETKCAYCTLFHTEAAKLFGATDQEIQEAVHYAKSSLGWSAYLNGMQEDYDTFKDELGQIGEYLSSSQA</sequence>
<dbReference type="Gene3D" id="1.20.1290.10">
    <property type="entry name" value="AhpD-like"/>
    <property type="match status" value="1"/>
</dbReference>
<dbReference type="Proteomes" id="UP000572051">
    <property type="component" value="Unassembled WGS sequence"/>
</dbReference>
<dbReference type="EMBL" id="JACCFS010000001">
    <property type="protein sequence ID" value="NYJ35795.1"/>
    <property type="molecule type" value="Genomic_DNA"/>
</dbReference>
<accession>A0A7Z0EPA6</accession>
<dbReference type="InterPro" id="IPR029032">
    <property type="entry name" value="AhpD-like"/>
</dbReference>
<name>A0A7Z0EPA6_9ACTN</name>
<protein>
    <submittedName>
        <fullName evidence="2">AhpD family alkylhydroperoxidase</fullName>
    </submittedName>
</protein>
<dbReference type="SUPFAM" id="SSF69118">
    <property type="entry name" value="AhpD-like"/>
    <property type="match status" value="1"/>
</dbReference>
<keyword evidence="2" id="KW-0575">Peroxidase</keyword>
<evidence type="ECO:0000313" key="3">
    <source>
        <dbReference type="Proteomes" id="UP000572051"/>
    </source>
</evidence>
<dbReference type="RefSeq" id="WP_179825193.1">
    <property type="nucleotide sequence ID" value="NZ_JACCFS010000001.1"/>
</dbReference>
<comment type="caution">
    <text evidence="2">The sequence shown here is derived from an EMBL/GenBank/DDBJ whole genome shotgun (WGS) entry which is preliminary data.</text>
</comment>
<dbReference type="AlphaFoldDB" id="A0A7Z0EPA6"/>
<reference evidence="2 3" key="1">
    <citation type="submission" date="2020-07" db="EMBL/GenBank/DDBJ databases">
        <title>Sequencing the genomes of 1000 actinobacteria strains.</title>
        <authorList>
            <person name="Klenk H.-P."/>
        </authorList>
    </citation>
    <scope>NUCLEOTIDE SEQUENCE [LARGE SCALE GENOMIC DNA]</scope>
    <source>
        <strain evidence="2 3">DSM 44442</strain>
    </source>
</reference>
<gene>
    <name evidence="2" type="ORF">HNR10_003676</name>
</gene>
<dbReference type="Pfam" id="PF02627">
    <property type="entry name" value="CMD"/>
    <property type="match status" value="1"/>
</dbReference>
<dbReference type="NCBIfam" id="TIGR00778">
    <property type="entry name" value="ahpD_dom"/>
    <property type="match status" value="1"/>
</dbReference>
<dbReference type="GO" id="GO:0051920">
    <property type="term" value="F:peroxiredoxin activity"/>
    <property type="evidence" value="ECO:0007669"/>
    <property type="project" value="InterPro"/>
</dbReference>
<feature type="domain" description="Carboxymuconolactone decarboxylase-like" evidence="1">
    <location>
        <begin position="39"/>
        <end position="107"/>
    </location>
</feature>